<reference evidence="1" key="1">
    <citation type="journal article" date="2019" name="bioRxiv">
        <title>The Genome of the Zebra Mussel, Dreissena polymorpha: A Resource for Invasive Species Research.</title>
        <authorList>
            <person name="McCartney M.A."/>
            <person name="Auch B."/>
            <person name="Kono T."/>
            <person name="Mallez S."/>
            <person name="Zhang Y."/>
            <person name="Obille A."/>
            <person name="Becker A."/>
            <person name="Abrahante J.E."/>
            <person name="Garbe J."/>
            <person name="Badalamenti J.P."/>
            <person name="Herman A."/>
            <person name="Mangelson H."/>
            <person name="Liachko I."/>
            <person name="Sullivan S."/>
            <person name="Sone E.D."/>
            <person name="Koren S."/>
            <person name="Silverstein K.A.T."/>
            <person name="Beckman K.B."/>
            <person name="Gohl D.M."/>
        </authorList>
    </citation>
    <scope>NUCLEOTIDE SEQUENCE</scope>
    <source>
        <strain evidence="1">Duluth1</strain>
        <tissue evidence="1">Whole animal</tissue>
    </source>
</reference>
<keyword evidence="2" id="KW-1185">Reference proteome</keyword>
<proteinExistence type="predicted"/>
<gene>
    <name evidence="1" type="ORF">DPMN_170775</name>
</gene>
<protein>
    <submittedName>
        <fullName evidence="1">Uncharacterized protein</fullName>
    </submittedName>
</protein>
<reference evidence="1" key="2">
    <citation type="submission" date="2020-11" db="EMBL/GenBank/DDBJ databases">
        <authorList>
            <person name="McCartney M.A."/>
            <person name="Auch B."/>
            <person name="Kono T."/>
            <person name="Mallez S."/>
            <person name="Becker A."/>
            <person name="Gohl D.M."/>
            <person name="Silverstein K.A.T."/>
            <person name="Koren S."/>
            <person name="Bechman K.B."/>
            <person name="Herman A."/>
            <person name="Abrahante J.E."/>
            <person name="Garbe J."/>
        </authorList>
    </citation>
    <scope>NUCLEOTIDE SEQUENCE</scope>
    <source>
        <strain evidence="1">Duluth1</strain>
        <tissue evidence="1">Whole animal</tissue>
    </source>
</reference>
<dbReference type="EMBL" id="JAIWYP010000009">
    <property type="protein sequence ID" value="KAH3769506.1"/>
    <property type="molecule type" value="Genomic_DNA"/>
</dbReference>
<evidence type="ECO:0000313" key="2">
    <source>
        <dbReference type="Proteomes" id="UP000828390"/>
    </source>
</evidence>
<name>A0A9D4IBU4_DREPO</name>
<organism evidence="1 2">
    <name type="scientific">Dreissena polymorpha</name>
    <name type="common">Zebra mussel</name>
    <name type="synonym">Mytilus polymorpha</name>
    <dbReference type="NCBI Taxonomy" id="45954"/>
    <lineage>
        <taxon>Eukaryota</taxon>
        <taxon>Metazoa</taxon>
        <taxon>Spiralia</taxon>
        <taxon>Lophotrochozoa</taxon>
        <taxon>Mollusca</taxon>
        <taxon>Bivalvia</taxon>
        <taxon>Autobranchia</taxon>
        <taxon>Heteroconchia</taxon>
        <taxon>Euheterodonta</taxon>
        <taxon>Imparidentia</taxon>
        <taxon>Neoheterodontei</taxon>
        <taxon>Myida</taxon>
        <taxon>Dreissenoidea</taxon>
        <taxon>Dreissenidae</taxon>
        <taxon>Dreissena</taxon>
    </lineage>
</organism>
<comment type="caution">
    <text evidence="1">The sequence shown here is derived from an EMBL/GenBank/DDBJ whole genome shotgun (WGS) entry which is preliminary data.</text>
</comment>
<evidence type="ECO:0000313" key="1">
    <source>
        <dbReference type="EMBL" id="KAH3769506.1"/>
    </source>
</evidence>
<dbReference type="AlphaFoldDB" id="A0A9D4IBU4"/>
<sequence length="121" mass="13431">MKTDVLLHVKRCDTCAANKKPIKTPRAPMCSITTGAPFDVLATDYLGPLPLTERGDRYIQSFLPLAEKSVYHQSWCAQQHATTTLLHRMEIMLTGCGQDFKCTSGSTGSPWDRCQAQQSNL</sequence>
<accession>A0A9D4IBU4</accession>
<dbReference type="Proteomes" id="UP000828390">
    <property type="component" value="Unassembled WGS sequence"/>
</dbReference>